<evidence type="ECO:0008006" key="5">
    <source>
        <dbReference type="Google" id="ProtNLM"/>
    </source>
</evidence>
<reference evidence="3 4" key="1">
    <citation type="submission" date="2017-11" db="EMBL/GenBank/DDBJ databases">
        <title>Isolation and Characterization of Methanofollis Species from Methane Seep Offshore SW Taiwan.</title>
        <authorList>
            <person name="Teng N.-H."/>
            <person name="Lai M.-C."/>
            <person name="Chen S.-C."/>
        </authorList>
    </citation>
    <scope>NUCLEOTIDE SEQUENCE [LARGE SCALE GENOMIC DNA]</scope>
    <source>
        <strain evidence="3 4">FWC-SCC2</strain>
    </source>
</reference>
<evidence type="ECO:0000259" key="1">
    <source>
        <dbReference type="Pfam" id="PF08401"/>
    </source>
</evidence>
<comment type="caution">
    <text evidence="3">The sequence shown here is derived from an EMBL/GenBank/DDBJ whole genome shotgun (WGS) entry which is preliminary data.</text>
</comment>
<dbReference type="OrthoDB" id="108478at2157"/>
<dbReference type="InterPro" id="IPR013610">
    <property type="entry name" value="ArdC_N"/>
</dbReference>
<feature type="domain" description="N-terminal" evidence="1">
    <location>
        <begin position="3"/>
        <end position="115"/>
    </location>
</feature>
<feature type="domain" description="Polyvalent protein metallopeptidase" evidence="2">
    <location>
        <begin position="140"/>
        <end position="263"/>
    </location>
</feature>
<dbReference type="PIRSF" id="PIRSF037112">
    <property type="entry name" value="Antirestriction_ArdC"/>
    <property type="match status" value="1"/>
</dbReference>
<organism evidence="3 4">
    <name type="scientific">Methanofollis fontis</name>
    <dbReference type="NCBI Taxonomy" id="2052832"/>
    <lineage>
        <taxon>Archaea</taxon>
        <taxon>Methanobacteriati</taxon>
        <taxon>Methanobacteriota</taxon>
        <taxon>Stenosarchaea group</taxon>
        <taxon>Methanomicrobia</taxon>
        <taxon>Methanomicrobiales</taxon>
        <taxon>Methanomicrobiaceae</taxon>
        <taxon>Methanofollis</taxon>
    </lineage>
</organism>
<keyword evidence="4" id="KW-1185">Reference proteome</keyword>
<dbReference type="GO" id="GO:0003697">
    <property type="term" value="F:single-stranded DNA binding"/>
    <property type="evidence" value="ECO:0007669"/>
    <property type="project" value="InterPro"/>
</dbReference>
<evidence type="ECO:0000313" key="4">
    <source>
        <dbReference type="Proteomes" id="UP000292580"/>
    </source>
</evidence>
<dbReference type="EMBL" id="PGCL01000004">
    <property type="protein sequence ID" value="TAJ43638.1"/>
    <property type="molecule type" value="Genomic_DNA"/>
</dbReference>
<dbReference type="AlphaFoldDB" id="A0A483CL11"/>
<dbReference type="InterPro" id="IPR041459">
    <property type="entry name" value="MPTase-PolyVal"/>
</dbReference>
<protein>
    <recommendedName>
        <fullName evidence="5">DUF1738 domain-containing protein</fullName>
    </recommendedName>
</protein>
<proteinExistence type="predicted"/>
<dbReference type="RefSeq" id="WP_130647413.1">
    <property type="nucleotide sequence ID" value="NZ_PGCL01000004.1"/>
</dbReference>
<evidence type="ECO:0000259" key="2">
    <source>
        <dbReference type="Pfam" id="PF18818"/>
    </source>
</evidence>
<gene>
    <name evidence="3" type="ORF">CUJ86_09845</name>
</gene>
<accession>A0A483CL11</accession>
<dbReference type="Proteomes" id="UP000292580">
    <property type="component" value="Unassembled WGS sequence"/>
</dbReference>
<name>A0A483CL11_9EURY</name>
<sequence>MASVYEMVRDRIISSLESGTVPWRQTWQGMTPCNLATRRPYRGINRVLLAGHSWWGTYRQIQRAGGHVRKGERAAGLVVLWKYDEERKVRDPATGEVRRVVARRERPLVRYYKVFHLGQCDGIEPEGLAAPEPVASCEEVIRRNEPRVRAGEPAYYPGRDVITMPGPERFESAAAYYSTFFHELTHWTGAAHRLDREGITRAARFGSERYSREELTAEMGAAFLCAICGIDTPPVAENQAAYIAGWLRRIREGTAADVVRAASDAQRAADWLTGALRPLPWGGRSAARAHHDRGASAPVTLYPAARPRRRSVLARPARGAPTAGAHQYRE</sequence>
<dbReference type="Pfam" id="PF08401">
    <property type="entry name" value="ArdcN"/>
    <property type="match status" value="1"/>
</dbReference>
<dbReference type="InterPro" id="IPR017113">
    <property type="entry name" value="Antirestriction_ArdC"/>
</dbReference>
<evidence type="ECO:0000313" key="3">
    <source>
        <dbReference type="EMBL" id="TAJ43638.1"/>
    </source>
</evidence>
<dbReference type="Pfam" id="PF18818">
    <property type="entry name" value="MPTase-PolyVal"/>
    <property type="match status" value="1"/>
</dbReference>